<name>A0A640UX14_9ACTN</name>
<keyword evidence="4 6" id="KW-0472">Membrane</keyword>
<dbReference type="SUPFAM" id="SSF103481">
    <property type="entry name" value="Multidrug resistance efflux transporter EmrE"/>
    <property type="match status" value="1"/>
</dbReference>
<dbReference type="PANTHER" id="PTHR40761">
    <property type="entry name" value="CONSERVED INTEGRAL MEMBRANE ALANINE VALINE AND LEUCINE RICH PROTEIN-RELATED"/>
    <property type="match status" value="1"/>
</dbReference>
<dbReference type="EMBL" id="BLIR01000001">
    <property type="protein sequence ID" value="GFE40027.1"/>
    <property type="molecule type" value="Genomic_DNA"/>
</dbReference>
<evidence type="ECO:0000256" key="2">
    <source>
        <dbReference type="ARBA" id="ARBA00022692"/>
    </source>
</evidence>
<feature type="transmembrane region" description="Helical" evidence="6">
    <location>
        <begin position="136"/>
        <end position="154"/>
    </location>
</feature>
<evidence type="ECO:0008006" key="9">
    <source>
        <dbReference type="Google" id="ProtNLM"/>
    </source>
</evidence>
<feature type="transmembrane region" description="Helical" evidence="6">
    <location>
        <begin position="74"/>
        <end position="96"/>
    </location>
</feature>
<dbReference type="OrthoDB" id="3423019at2"/>
<evidence type="ECO:0000256" key="3">
    <source>
        <dbReference type="ARBA" id="ARBA00022989"/>
    </source>
</evidence>
<dbReference type="InterPro" id="IPR037185">
    <property type="entry name" value="EmrE-like"/>
</dbReference>
<feature type="transmembrane region" description="Helical" evidence="6">
    <location>
        <begin position="6"/>
        <end position="22"/>
    </location>
</feature>
<feature type="transmembrane region" description="Helical" evidence="6">
    <location>
        <begin position="174"/>
        <end position="193"/>
    </location>
</feature>
<dbReference type="PANTHER" id="PTHR40761:SF1">
    <property type="entry name" value="CONSERVED INTEGRAL MEMBRANE ALANINE VALINE AND LEUCINE RICH PROTEIN-RELATED"/>
    <property type="match status" value="1"/>
</dbReference>
<comment type="subcellular location">
    <subcellularLocation>
        <location evidence="1">Membrane</location>
        <topology evidence="1">Multi-pass membrane protein</topology>
    </subcellularLocation>
</comment>
<proteinExistence type="predicted"/>
<evidence type="ECO:0000256" key="6">
    <source>
        <dbReference type="SAM" id="Phobius"/>
    </source>
</evidence>
<keyword evidence="3 6" id="KW-1133">Transmembrane helix</keyword>
<comment type="caution">
    <text evidence="7">The sequence shown here is derived from an EMBL/GenBank/DDBJ whole genome shotgun (WGS) entry which is preliminary data.</text>
</comment>
<feature type="region of interest" description="Disordered" evidence="5">
    <location>
        <begin position="293"/>
        <end position="313"/>
    </location>
</feature>
<dbReference type="GO" id="GO:0016020">
    <property type="term" value="C:membrane"/>
    <property type="evidence" value="ECO:0007669"/>
    <property type="project" value="UniProtKB-SubCell"/>
</dbReference>
<sequence length="313" mass="32462">MPWWGVASALLANVLYSTGFVLEKRALAGLPALSTRQPVRVVVRLLSSPLWLAGSLALAAGFAAQLAVYRTLPLAAAQGLFVSGLVLLLLLSSVVLGERTSGRERQGMVAILVALAMVIASLQGEDARAVARTAPPATLLLIAVPSLAAGLLLYGSAERRARRRHRRPTAGVPYGVAVGLLYGVSSLAIKGVAGLLTPDDLPAAAGRLLRSPYPYLLLVTGAAGLVLSQTALQRCRASLIVPVCTTVTCVFTVVCGTVAFGEPLPADPLRRALRLGGTAVAVVVLLALPRHDPPAPTSPASPTRTPEPLHEGR</sequence>
<feature type="transmembrane region" description="Helical" evidence="6">
    <location>
        <begin position="108"/>
        <end position="124"/>
    </location>
</feature>
<dbReference type="Pfam" id="PF05653">
    <property type="entry name" value="Mg_trans_NIPA"/>
    <property type="match status" value="1"/>
</dbReference>
<evidence type="ECO:0000256" key="5">
    <source>
        <dbReference type="SAM" id="MobiDB-lite"/>
    </source>
</evidence>
<organism evidence="7 8">
    <name type="scientific">Streptomyces tubercidicus</name>
    <dbReference type="NCBI Taxonomy" id="47759"/>
    <lineage>
        <taxon>Bacteria</taxon>
        <taxon>Bacillati</taxon>
        <taxon>Actinomycetota</taxon>
        <taxon>Actinomycetes</taxon>
        <taxon>Kitasatosporales</taxon>
        <taxon>Streptomycetaceae</taxon>
        <taxon>Streptomyces</taxon>
    </lineage>
</organism>
<evidence type="ECO:0000256" key="4">
    <source>
        <dbReference type="ARBA" id="ARBA00023136"/>
    </source>
</evidence>
<dbReference type="GO" id="GO:0015095">
    <property type="term" value="F:magnesium ion transmembrane transporter activity"/>
    <property type="evidence" value="ECO:0007669"/>
    <property type="project" value="InterPro"/>
</dbReference>
<evidence type="ECO:0000313" key="8">
    <source>
        <dbReference type="Proteomes" id="UP000431826"/>
    </source>
</evidence>
<evidence type="ECO:0000256" key="1">
    <source>
        <dbReference type="ARBA" id="ARBA00004141"/>
    </source>
</evidence>
<feature type="transmembrane region" description="Helical" evidence="6">
    <location>
        <begin position="213"/>
        <end position="232"/>
    </location>
</feature>
<protein>
    <recommendedName>
        <fullName evidence="9">Magnesium transporter NIPA</fullName>
    </recommendedName>
</protein>
<dbReference type="InterPro" id="IPR008521">
    <property type="entry name" value="Mg_trans_NIPA"/>
</dbReference>
<feature type="transmembrane region" description="Helical" evidence="6">
    <location>
        <begin position="43"/>
        <end position="68"/>
    </location>
</feature>
<reference evidence="7 8" key="1">
    <citation type="submission" date="2019-12" db="EMBL/GenBank/DDBJ databases">
        <title>Whole genome shotgun sequence of Streptomyces tubercidicus NBRC 13090.</title>
        <authorList>
            <person name="Ichikawa N."/>
            <person name="Kimura A."/>
            <person name="Kitahashi Y."/>
            <person name="Komaki H."/>
            <person name="Tamura T."/>
        </authorList>
    </citation>
    <scope>NUCLEOTIDE SEQUENCE [LARGE SCALE GENOMIC DNA]</scope>
    <source>
        <strain evidence="7 8">NBRC 13090</strain>
    </source>
</reference>
<keyword evidence="8" id="KW-1185">Reference proteome</keyword>
<feature type="transmembrane region" description="Helical" evidence="6">
    <location>
        <begin position="239"/>
        <end position="260"/>
    </location>
</feature>
<keyword evidence="2 6" id="KW-0812">Transmembrane</keyword>
<dbReference type="Proteomes" id="UP000431826">
    <property type="component" value="Unassembled WGS sequence"/>
</dbReference>
<evidence type="ECO:0000313" key="7">
    <source>
        <dbReference type="EMBL" id="GFE40027.1"/>
    </source>
</evidence>
<accession>A0A640UX14</accession>
<gene>
    <name evidence="7" type="ORF">Stube_47000</name>
</gene>
<dbReference type="AlphaFoldDB" id="A0A640UX14"/>